<organism evidence="2 3">
    <name type="scientific">Drechslerella stenobrocha 248</name>
    <dbReference type="NCBI Taxonomy" id="1043628"/>
    <lineage>
        <taxon>Eukaryota</taxon>
        <taxon>Fungi</taxon>
        <taxon>Dikarya</taxon>
        <taxon>Ascomycota</taxon>
        <taxon>Pezizomycotina</taxon>
        <taxon>Orbiliomycetes</taxon>
        <taxon>Orbiliales</taxon>
        <taxon>Orbiliaceae</taxon>
        <taxon>Drechslerella</taxon>
    </lineage>
</organism>
<dbReference type="OrthoDB" id="3521097at2759"/>
<name>W7HV09_9PEZI</name>
<evidence type="ECO:0000256" key="1">
    <source>
        <dbReference type="SAM" id="MobiDB-lite"/>
    </source>
</evidence>
<reference evidence="2 3" key="1">
    <citation type="submission" date="2013-05" db="EMBL/GenBank/DDBJ databases">
        <title>Drechslerella stenobrocha genome reveals carnivorous origination and mechanical trapping mechanism of predatory fungi.</title>
        <authorList>
            <person name="Liu X."/>
            <person name="Zhang W."/>
            <person name="Liu K."/>
        </authorList>
    </citation>
    <scope>NUCLEOTIDE SEQUENCE [LARGE SCALE GENOMIC DNA]</scope>
    <source>
        <strain evidence="2 3">248</strain>
    </source>
</reference>
<dbReference type="EMBL" id="KI966457">
    <property type="protein sequence ID" value="EWC43683.1"/>
    <property type="molecule type" value="Genomic_DNA"/>
</dbReference>
<accession>W7HV09</accession>
<feature type="region of interest" description="Disordered" evidence="1">
    <location>
        <begin position="490"/>
        <end position="562"/>
    </location>
</feature>
<proteinExistence type="predicted"/>
<keyword evidence="3" id="KW-1185">Reference proteome</keyword>
<evidence type="ECO:0000313" key="3">
    <source>
        <dbReference type="Proteomes" id="UP000024837"/>
    </source>
</evidence>
<dbReference type="HOGENOM" id="CLU_339190_0_0_1"/>
<gene>
    <name evidence="2" type="ORF">DRE_01570</name>
</gene>
<feature type="compositionally biased region" description="Polar residues" evidence="1">
    <location>
        <begin position="523"/>
        <end position="532"/>
    </location>
</feature>
<feature type="compositionally biased region" description="Polar residues" evidence="1">
    <location>
        <begin position="218"/>
        <end position="235"/>
    </location>
</feature>
<dbReference type="Proteomes" id="UP000024837">
    <property type="component" value="Unassembled WGS sequence"/>
</dbReference>
<feature type="compositionally biased region" description="Polar residues" evidence="1">
    <location>
        <begin position="310"/>
        <end position="321"/>
    </location>
</feature>
<feature type="compositionally biased region" description="Basic residues" evidence="1">
    <location>
        <begin position="357"/>
        <end position="367"/>
    </location>
</feature>
<feature type="region of interest" description="Disordered" evidence="1">
    <location>
        <begin position="671"/>
        <end position="714"/>
    </location>
</feature>
<feature type="compositionally biased region" description="Polar residues" evidence="1">
    <location>
        <begin position="293"/>
        <end position="302"/>
    </location>
</feature>
<feature type="compositionally biased region" description="Polar residues" evidence="1">
    <location>
        <begin position="177"/>
        <end position="186"/>
    </location>
</feature>
<feature type="region of interest" description="Disordered" evidence="1">
    <location>
        <begin position="293"/>
        <end position="393"/>
    </location>
</feature>
<feature type="region of interest" description="Disordered" evidence="1">
    <location>
        <begin position="218"/>
        <end position="243"/>
    </location>
</feature>
<feature type="region of interest" description="Disordered" evidence="1">
    <location>
        <begin position="157"/>
        <end position="188"/>
    </location>
</feature>
<protein>
    <submittedName>
        <fullName evidence="2">Uncharacterized protein</fullName>
    </submittedName>
</protein>
<dbReference type="AlphaFoldDB" id="W7HV09"/>
<feature type="compositionally biased region" description="Low complexity" evidence="1">
    <location>
        <begin position="690"/>
        <end position="708"/>
    </location>
</feature>
<sequence>MPRGCIGYGGLGAGSRKVTERTRAFFELLQSVEVLVGAGKSDRYPNDVNTVFIRVISRCMDPMFRNLLIEKLGTLAKDKACDNDPWSTADVDSDNRPDNMYGYRGGDNEFTGASTQDTMTERSVEDLDQMVNTWSQDLPPTDWQCWAQKFPAHAHNNSPTTLTDSGLFDPYPKSQEPESVTVSGSSDPLHWSSHPRVFAMHQEIDRLDRMISGYQLPATSSADANDSAEMITTSSPVPPVEEENAVPYSKALTNNEADTSSPGFAEERIYKIRILYLCLYLLSWRHISSTVGTESITSSRSSVGEPGMCQDSSQNDLGTIENTDEASDGGDGAPAVTSTQANDSGLIESSGAATQKSHPKATLKRKQNCSADDDDSDTPDGPHPPPKRAKVDDMRSLRKRFACPFAKAEPIVYHECLMVTRKDLTGVKEHLKRKHFRGQIPSEIRASKTWGEVFGCCYPQHELPYPHGYYDVPHLYASLVARLPVIPPPPLQQGNGHAGLDSPFPQNATSLESHDSLPGGVGSSPTSHNQPDGSIGEQVYRSPPFDQPNLQIPENPLASLVDGQPQNLVTQPETNEHRTPMGVSEMININSTIEAMLWPHLSWPLAASDQEELKQSSDYFSVEFGVDLASMSEEDYLTVSGAMRQDNEPSSAEDVNSVSQACSQQVETQVKTSKAPDQDVPQGLGAVLFNSPSSRSNNLPSTSSSSQNDIPAVPSVVNPEHQVSQEPPSNIGLPPRKKYAVLILKESHACKRFPFQDFGEFSTSFEVWLSNTFLDPPFNWNTMEFYNKSRKVTLLTFEEVYNELEASFIETGLTTAALHLRVGSKGKTASFPDLMSDD</sequence>
<evidence type="ECO:0000313" key="2">
    <source>
        <dbReference type="EMBL" id="EWC43683.1"/>
    </source>
</evidence>